<dbReference type="AlphaFoldDB" id="A0A9D1MSS4"/>
<evidence type="ECO:0000313" key="2">
    <source>
        <dbReference type="Proteomes" id="UP000824142"/>
    </source>
</evidence>
<accession>A0A9D1MSS4</accession>
<gene>
    <name evidence="1" type="ORF">IAC63_02270</name>
</gene>
<dbReference type="Proteomes" id="UP000824142">
    <property type="component" value="Unassembled WGS sequence"/>
</dbReference>
<proteinExistence type="predicted"/>
<reference evidence="1" key="1">
    <citation type="submission" date="2020-10" db="EMBL/GenBank/DDBJ databases">
        <authorList>
            <person name="Gilroy R."/>
        </authorList>
    </citation>
    <scope>NUCLEOTIDE SEQUENCE</scope>
    <source>
        <strain evidence="1">CHK136-897</strain>
    </source>
</reference>
<name>A0A9D1MSS4_9PROT</name>
<protein>
    <submittedName>
        <fullName evidence="1">Uncharacterized protein</fullName>
    </submittedName>
</protein>
<sequence length="451" mass="49663">MRQQNGNFLLQALLAIALMFSFIPFFAQRLDSRDLDAQMYSSTQKVEVAQTAARIFVRERANDLPYNTTVVSGDTFSDLLESYGLPLGFIPRTALGQDMSLVINKTPIAVTAYLKLSGGDLSKVQLAELARRIGFYASVSGNDVFVGLALDEAYSDVVHRNESNLDENAFLTDLDMGGFSLNNGGEIFARRGEFDSGQFNTLSIYGVEDGRKVRNTIDMMVADRAVFQSSLGESALSLTRGSLYAGDVSARTVSMFGDTGNFTSNSAAIYEFSMTAGRTGFSGPLDWTVNGDVVSQNINFSVERLDIDSYIDSSRGQDVYIDPDDLEYSSRTGLSTNKLIVSNITMRDQTSDALNQGETGAVVVDIRPAGTSVLPDVLLDTINNDEFSIIDKPEADETKLQKCKDIISNLEGRYNSKSLSQYIICQYYFWQQLEKRINIKQCMLEGGSDCK</sequence>
<organism evidence="1 2">
    <name type="scientific">Candidatus Enterousia avicola</name>
    <dbReference type="NCBI Taxonomy" id="2840787"/>
    <lineage>
        <taxon>Bacteria</taxon>
        <taxon>Pseudomonadati</taxon>
        <taxon>Pseudomonadota</taxon>
        <taxon>Alphaproteobacteria</taxon>
        <taxon>Candidatus Enterousia</taxon>
    </lineage>
</organism>
<dbReference type="EMBL" id="DVNO01000018">
    <property type="protein sequence ID" value="HIU65444.1"/>
    <property type="molecule type" value="Genomic_DNA"/>
</dbReference>
<reference evidence="1" key="2">
    <citation type="journal article" date="2021" name="PeerJ">
        <title>Extensive microbial diversity within the chicken gut microbiome revealed by metagenomics and culture.</title>
        <authorList>
            <person name="Gilroy R."/>
            <person name="Ravi A."/>
            <person name="Getino M."/>
            <person name="Pursley I."/>
            <person name="Horton D.L."/>
            <person name="Alikhan N.F."/>
            <person name="Baker D."/>
            <person name="Gharbi K."/>
            <person name="Hall N."/>
            <person name="Watson M."/>
            <person name="Adriaenssens E.M."/>
            <person name="Foster-Nyarko E."/>
            <person name="Jarju S."/>
            <person name="Secka A."/>
            <person name="Antonio M."/>
            <person name="Oren A."/>
            <person name="Chaudhuri R.R."/>
            <person name="La Ragione R."/>
            <person name="Hildebrand F."/>
            <person name="Pallen M.J."/>
        </authorList>
    </citation>
    <scope>NUCLEOTIDE SEQUENCE</scope>
    <source>
        <strain evidence="1">CHK136-897</strain>
    </source>
</reference>
<comment type="caution">
    <text evidence="1">The sequence shown here is derived from an EMBL/GenBank/DDBJ whole genome shotgun (WGS) entry which is preliminary data.</text>
</comment>
<evidence type="ECO:0000313" key="1">
    <source>
        <dbReference type="EMBL" id="HIU65444.1"/>
    </source>
</evidence>